<reference evidence="2" key="1">
    <citation type="submission" date="2022-07" db="EMBL/GenBank/DDBJ databases">
        <title>Draft genome sequence of Zalerion maritima ATCC 34329, a (micro)plastics degrading marine fungus.</title>
        <authorList>
            <person name="Paco A."/>
            <person name="Goncalves M.F.M."/>
            <person name="Rocha-Santos T.A.P."/>
            <person name="Alves A."/>
        </authorList>
    </citation>
    <scope>NUCLEOTIDE SEQUENCE</scope>
    <source>
        <strain evidence="2">ATCC 34329</strain>
    </source>
</reference>
<organism evidence="2 3">
    <name type="scientific">Zalerion maritima</name>
    <dbReference type="NCBI Taxonomy" id="339359"/>
    <lineage>
        <taxon>Eukaryota</taxon>
        <taxon>Fungi</taxon>
        <taxon>Dikarya</taxon>
        <taxon>Ascomycota</taxon>
        <taxon>Pezizomycotina</taxon>
        <taxon>Sordariomycetes</taxon>
        <taxon>Lulworthiomycetidae</taxon>
        <taxon>Lulworthiales</taxon>
        <taxon>Lulworthiaceae</taxon>
        <taxon>Zalerion</taxon>
    </lineage>
</organism>
<accession>A0AAD5RWP2</accession>
<comment type="caution">
    <text evidence="2">The sequence shown here is derived from an EMBL/GenBank/DDBJ whole genome shotgun (WGS) entry which is preliminary data.</text>
</comment>
<feature type="compositionally biased region" description="Basic and acidic residues" evidence="1">
    <location>
        <begin position="266"/>
        <end position="276"/>
    </location>
</feature>
<evidence type="ECO:0000256" key="1">
    <source>
        <dbReference type="SAM" id="MobiDB-lite"/>
    </source>
</evidence>
<keyword evidence="3" id="KW-1185">Reference proteome</keyword>
<protein>
    <submittedName>
        <fullName evidence="2">Uncharacterized protein</fullName>
    </submittedName>
</protein>
<dbReference type="Proteomes" id="UP001201980">
    <property type="component" value="Unassembled WGS sequence"/>
</dbReference>
<proteinExistence type="predicted"/>
<feature type="region of interest" description="Disordered" evidence="1">
    <location>
        <begin position="245"/>
        <end position="294"/>
    </location>
</feature>
<evidence type="ECO:0000313" key="2">
    <source>
        <dbReference type="EMBL" id="KAJ2905971.1"/>
    </source>
</evidence>
<evidence type="ECO:0000313" key="3">
    <source>
        <dbReference type="Proteomes" id="UP001201980"/>
    </source>
</evidence>
<feature type="compositionally biased region" description="Polar residues" evidence="1">
    <location>
        <begin position="576"/>
        <end position="601"/>
    </location>
</feature>
<dbReference type="AlphaFoldDB" id="A0AAD5RWP2"/>
<feature type="compositionally biased region" description="Polar residues" evidence="1">
    <location>
        <begin position="657"/>
        <end position="683"/>
    </location>
</feature>
<dbReference type="EMBL" id="JAKWBI020000020">
    <property type="protein sequence ID" value="KAJ2905971.1"/>
    <property type="molecule type" value="Genomic_DNA"/>
</dbReference>
<gene>
    <name evidence="2" type="ORF">MKZ38_003454</name>
</gene>
<feature type="region of interest" description="Disordered" evidence="1">
    <location>
        <begin position="652"/>
        <end position="691"/>
    </location>
</feature>
<feature type="region of interest" description="Disordered" evidence="1">
    <location>
        <begin position="576"/>
        <end position="603"/>
    </location>
</feature>
<feature type="compositionally biased region" description="Polar residues" evidence="1">
    <location>
        <begin position="253"/>
        <end position="262"/>
    </location>
</feature>
<sequence>MGQEASAPAYVTNNSTTCATLNCEQPRGTVQMMGYQHLSPYCIDRLRETVPSRAVNVPQNYGRTATSTGHAGAAGKSAATAAPKRIRTAIFPCFAGIVSFNATLHRLNDSITKLDLTIVTTDNCCRPCCINFASDLTPDYHLTAPYKGTFPKVNTKTKADLCGEKLYTGALCVDHLPCLETGCHNIRQMAVDETRYDYCPAHLRPCSMPRKNTKPGLWTGYPRYPNSANPRSIVPSRVGIDVTFPQKPDVAANSESSTSDSTLKVWHPEPKSKVSEADSGTAPRMPRPLEGLPELPSSFERLNMSRTPKGENTSNQTQPTATCHEKTCPSPKLVSGDFCANHTCRFPSCNQRILLRGKSLPLSDTVYCETHACRESGCPSLALNTNSYCPGHTCKMTRCGRRRSGSQGICDRHACKTCRKPVIPSPLSPMIHHEYCKSHTCKKQGCAAESKLMDGFCAEHAYNASFWLNKGITPSQVCREHGCEVPSCKNPKEPQPAYAAHPYCKSHTCACKDCLFIPGTADGYCSSHECREPSCHAFAALLPGYCPSHASHVHASNVQSLETPIDLAATSETSFDSSTNRYHVPSNQRECLNPSPTSPTGNVKFETTPRASLAGGFYSGTTGHFYPFQPTQPAQATSQPFPPTTATQAWFSHPNPLVSQSPGLSSTPQGQMPQSRSQTQQGPYCSGAQFHPGDQIPQPSAVAQGFYRCEAHGCNSVSTIMGGFCQSHECVVPDCQWGQRQSNRFCHYHGCARGCDELKHPGNPASGCPRRTWTRRSVTYERD</sequence>
<name>A0AAD5RWP2_9PEZI</name>